<comment type="caution">
    <text evidence="1">The sequence shown here is derived from an EMBL/GenBank/DDBJ whole genome shotgun (WGS) entry which is preliminary data.</text>
</comment>
<keyword evidence="2" id="KW-1185">Reference proteome</keyword>
<evidence type="ECO:0000313" key="1">
    <source>
        <dbReference type="EMBL" id="MBC2902274.1"/>
    </source>
</evidence>
<dbReference type="Gene3D" id="3.30.70.100">
    <property type="match status" value="1"/>
</dbReference>
<dbReference type="RefSeq" id="WP_186282165.1">
    <property type="nucleotide sequence ID" value="NZ_JACMSF010000009.1"/>
</dbReference>
<reference evidence="1 2" key="1">
    <citation type="submission" date="2020-08" db="EMBL/GenBank/DDBJ databases">
        <title>Streptomyces sp. PSKA01 genome sequencing and assembly.</title>
        <authorList>
            <person name="Mandal S."/>
            <person name="Maiti P.K."/>
            <person name="Das P."/>
        </authorList>
    </citation>
    <scope>NUCLEOTIDE SEQUENCE [LARGE SCALE GENOMIC DNA]</scope>
    <source>
        <strain evidence="1 2">PSKA01</strain>
    </source>
</reference>
<dbReference type="AlphaFoldDB" id="A0A7X1M8J0"/>
<dbReference type="Proteomes" id="UP000584670">
    <property type="component" value="Unassembled WGS sequence"/>
</dbReference>
<proteinExistence type="predicted"/>
<gene>
    <name evidence="1" type="ORF">H4N64_11755</name>
</gene>
<evidence type="ECO:0000313" key="2">
    <source>
        <dbReference type="Proteomes" id="UP000584670"/>
    </source>
</evidence>
<name>A0A7X1M8J0_9ACTN</name>
<protein>
    <submittedName>
        <fullName evidence="1">Uncharacterized protein</fullName>
    </submittedName>
</protein>
<sequence length="328" mass="33800">MQIEVGHMGLPGTTQAARDLETRLLDVPGVVRAEVNATLGCVYAGFEPAGTDLEHVVRLVEEAEAAAEEAARWEGRGEADAGVERAPRAVGFPGGPEAQLGAAVQLGVGLAAVGVAVVGRAARIAGLPPVVPALIQLTEATPRLGGAAARRLGAAAAETGWATANLLTTTLTFRPLGPLVTTFLAGIRYAEAKARREAWQDWALRLGEREGAYRHDAAPAFERPVPLPPGPAERYADAAVPATLAGYGFIAAVTRSHDRALATMIAGTPRSPRLGRESLACAVGQAASARGGLVLRPAAPAPAACSGTPTSPVRPTWHICCSPPSRRP</sequence>
<organism evidence="1 2">
    <name type="scientific">Streptomyces cupreus</name>
    <dbReference type="NCBI Taxonomy" id="2759956"/>
    <lineage>
        <taxon>Bacteria</taxon>
        <taxon>Bacillati</taxon>
        <taxon>Actinomycetota</taxon>
        <taxon>Actinomycetes</taxon>
        <taxon>Kitasatosporales</taxon>
        <taxon>Streptomycetaceae</taxon>
        <taxon>Streptomyces</taxon>
    </lineage>
</organism>
<dbReference type="EMBL" id="JACMSF010000009">
    <property type="protein sequence ID" value="MBC2902274.1"/>
    <property type="molecule type" value="Genomic_DNA"/>
</dbReference>
<accession>A0A7X1M8J0</accession>